<proteinExistence type="inferred from homology"/>
<dbReference type="InterPro" id="IPR056470">
    <property type="entry name" value="BesD/HalB-like"/>
</dbReference>
<reference evidence="3 4" key="1">
    <citation type="submission" date="2024-09" db="EMBL/GenBank/DDBJ databases">
        <authorList>
            <person name="Sun Q."/>
            <person name="Mori K."/>
        </authorList>
    </citation>
    <scope>NUCLEOTIDE SEQUENCE [LARGE SCALE GENOMIC DNA]</scope>
    <source>
        <strain evidence="3 4">CECT 8726</strain>
    </source>
</reference>
<evidence type="ECO:0000259" key="2">
    <source>
        <dbReference type="PROSITE" id="PS51471"/>
    </source>
</evidence>
<dbReference type="Proteomes" id="UP001589683">
    <property type="component" value="Unassembled WGS sequence"/>
</dbReference>
<keyword evidence="1" id="KW-0479">Metal-binding</keyword>
<gene>
    <name evidence="3" type="ORF">ACFFUT_05285</name>
</gene>
<dbReference type="InterPro" id="IPR005123">
    <property type="entry name" value="Oxoglu/Fe-dep_dioxygenase_dom"/>
</dbReference>
<dbReference type="EMBL" id="JBHMEA010000016">
    <property type="protein sequence ID" value="MFB9231197.1"/>
    <property type="molecule type" value="Genomic_DNA"/>
</dbReference>
<evidence type="ECO:0000256" key="1">
    <source>
        <dbReference type="RuleBase" id="RU003682"/>
    </source>
</evidence>
<feature type="domain" description="Fe2OG dioxygenase" evidence="2">
    <location>
        <begin position="136"/>
        <end position="244"/>
    </location>
</feature>
<dbReference type="PROSITE" id="PS51471">
    <property type="entry name" value="FE2OG_OXY"/>
    <property type="match status" value="1"/>
</dbReference>
<evidence type="ECO:0000313" key="3">
    <source>
        <dbReference type="EMBL" id="MFB9231197.1"/>
    </source>
</evidence>
<dbReference type="Gene3D" id="2.60.120.620">
    <property type="entry name" value="q2cbj1_9rhob like domain"/>
    <property type="match status" value="1"/>
</dbReference>
<name>A0ABV5JCL4_9RHOB</name>
<keyword evidence="4" id="KW-1185">Reference proteome</keyword>
<sequence>MMNHLLDLEKYPLDRPDSPEYVAMVKKCRADLASKGMFNLPGFFKPGVAQAAADMAKPAMNTASFRHARRHNVYFKDAMPGVDDNHPAMVKSDTINHTLCADQLNGNPVIDVYEWEPLADFLAATMGKGKLYPMDDKMACVNMQATRAGEGLNWHFDRSEFTTTILLQAPETGGQLEYRKDLRTADDQNYDGVAAVLAGKDPEIKQIMPEPGALNVFRGVNTPHRVVPVEGRKDRVIAIFCYYEQPGVAFTADEQMGFYGRTVA</sequence>
<organism evidence="3 4">
    <name type="scientific">Pseudohalocynthiibacter aestuariivivens</name>
    <dbReference type="NCBI Taxonomy" id="1591409"/>
    <lineage>
        <taxon>Bacteria</taxon>
        <taxon>Pseudomonadati</taxon>
        <taxon>Pseudomonadota</taxon>
        <taxon>Alphaproteobacteria</taxon>
        <taxon>Rhodobacterales</taxon>
        <taxon>Paracoccaceae</taxon>
        <taxon>Pseudohalocynthiibacter</taxon>
    </lineage>
</organism>
<comment type="caution">
    <text evidence="3">The sequence shown here is derived from an EMBL/GenBank/DDBJ whole genome shotgun (WGS) entry which is preliminary data.</text>
</comment>
<evidence type="ECO:0000313" key="4">
    <source>
        <dbReference type="Proteomes" id="UP001589683"/>
    </source>
</evidence>
<keyword evidence="1" id="KW-0408">Iron</keyword>
<comment type="similarity">
    <text evidence="1">Belongs to the iron/ascorbate-dependent oxidoreductase family.</text>
</comment>
<protein>
    <submittedName>
        <fullName evidence="3">2OG-Fe(II) oxygenase</fullName>
    </submittedName>
</protein>
<keyword evidence="1" id="KW-0560">Oxidoreductase</keyword>
<accession>A0ABV5JCL4</accession>
<dbReference type="Pfam" id="PF23169">
    <property type="entry name" value="HalD"/>
    <property type="match status" value="1"/>
</dbReference>
<dbReference type="RefSeq" id="WP_246531690.1">
    <property type="nucleotide sequence ID" value="NZ_JAGFNU010000005.1"/>
</dbReference>